<proteinExistence type="predicted"/>
<sequence>MAKTSKYSVTYTNNTLYTKGNEFVVESTGEMYKGQYHIVDGVAYTGKPKTTGIKRLIPSYLTNQDTYIYDKSKQFKSRVKQFVQPKFFRPAPTPTDYEVGFIQRYIVSHNLDTTRFPIEIGVSQANTYGGRLGVDSGIWTLHRIKWVIVGSFETTNTINSVTGQPGPPILSVEDQNRATLEPIIRRYPMMEFAFRNYTEFAQSSLF</sequence>
<gene>
    <name evidence="1" type="ORF">UFOVP450_211</name>
</gene>
<evidence type="ECO:0000313" key="1">
    <source>
        <dbReference type="EMBL" id="CAB4143735.1"/>
    </source>
</evidence>
<organism evidence="1">
    <name type="scientific">uncultured Caudovirales phage</name>
    <dbReference type="NCBI Taxonomy" id="2100421"/>
    <lineage>
        <taxon>Viruses</taxon>
        <taxon>Duplodnaviria</taxon>
        <taxon>Heunggongvirae</taxon>
        <taxon>Uroviricota</taxon>
        <taxon>Caudoviricetes</taxon>
        <taxon>Peduoviridae</taxon>
        <taxon>Maltschvirus</taxon>
        <taxon>Maltschvirus maltsch</taxon>
    </lineage>
</organism>
<reference evidence="1" key="1">
    <citation type="submission" date="2020-04" db="EMBL/GenBank/DDBJ databases">
        <authorList>
            <person name="Chiriac C."/>
            <person name="Salcher M."/>
            <person name="Ghai R."/>
            <person name="Kavagutti S V."/>
        </authorList>
    </citation>
    <scope>NUCLEOTIDE SEQUENCE</scope>
</reference>
<protein>
    <submittedName>
        <fullName evidence="1">Uncharacterized protein</fullName>
    </submittedName>
</protein>
<dbReference type="EMBL" id="LR796421">
    <property type="protein sequence ID" value="CAB4143735.1"/>
    <property type="molecule type" value="Genomic_DNA"/>
</dbReference>
<accession>A0A6J5M9Q6</accession>
<name>A0A6J5M9Q6_9CAUD</name>